<dbReference type="PANTHER" id="PTHR34129">
    <property type="entry name" value="BLR1139 PROTEIN"/>
    <property type="match status" value="1"/>
</dbReference>
<dbReference type="Proteomes" id="UP001262754">
    <property type="component" value="Unassembled WGS sequence"/>
</dbReference>
<dbReference type="Gene3D" id="3.20.170.20">
    <property type="entry name" value="Protein of unknown function DUF952"/>
    <property type="match status" value="1"/>
</dbReference>
<accession>A0ABU1MWM5</accession>
<organism evidence="1 2">
    <name type="scientific">Caulobacter rhizosphaerae</name>
    <dbReference type="NCBI Taxonomy" id="2010972"/>
    <lineage>
        <taxon>Bacteria</taxon>
        <taxon>Pseudomonadati</taxon>
        <taxon>Pseudomonadota</taxon>
        <taxon>Alphaproteobacteria</taxon>
        <taxon>Caulobacterales</taxon>
        <taxon>Caulobacteraceae</taxon>
        <taxon>Caulobacter</taxon>
    </lineage>
</organism>
<dbReference type="SUPFAM" id="SSF56399">
    <property type="entry name" value="ADP-ribosylation"/>
    <property type="match status" value="1"/>
</dbReference>
<name>A0ABU1MWM5_9CAUL</name>
<reference evidence="1 2" key="1">
    <citation type="submission" date="2023-07" db="EMBL/GenBank/DDBJ databases">
        <title>Sorghum-associated microbial communities from plants grown in Nebraska, USA.</title>
        <authorList>
            <person name="Schachtman D."/>
        </authorList>
    </citation>
    <scope>NUCLEOTIDE SEQUENCE [LARGE SCALE GENOMIC DNA]</scope>
    <source>
        <strain evidence="1 2">DS2154</strain>
    </source>
</reference>
<evidence type="ECO:0000313" key="1">
    <source>
        <dbReference type="EMBL" id="MDR6530321.1"/>
    </source>
</evidence>
<protein>
    <submittedName>
        <fullName evidence="1">Uncharacterized protein (DUF952 family)</fullName>
    </submittedName>
</protein>
<proteinExistence type="predicted"/>
<dbReference type="Pfam" id="PF06108">
    <property type="entry name" value="DUF952"/>
    <property type="match status" value="1"/>
</dbReference>
<keyword evidence="2" id="KW-1185">Reference proteome</keyword>
<gene>
    <name evidence="1" type="ORF">J2800_001057</name>
</gene>
<dbReference type="PANTHER" id="PTHR34129:SF1">
    <property type="entry name" value="DUF952 DOMAIN-CONTAINING PROTEIN"/>
    <property type="match status" value="1"/>
</dbReference>
<dbReference type="InterPro" id="IPR009297">
    <property type="entry name" value="DUF952"/>
</dbReference>
<dbReference type="EMBL" id="JAVDRL010000003">
    <property type="protein sequence ID" value="MDR6530321.1"/>
    <property type="molecule type" value="Genomic_DNA"/>
</dbReference>
<comment type="caution">
    <text evidence="1">The sequence shown here is derived from an EMBL/GenBank/DDBJ whole genome shotgun (WGS) entry which is preliminary data.</text>
</comment>
<sequence>MSKIYKILPRAEWDAARATGVFAGSAVDLADGFIHFSGHDTAQRTAELYFKGQSDLMLLTVEADHLGEALKWEASRGGALFPHLFRALKVDEVMAERAIALDADGAPILGELAA</sequence>
<evidence type="ECO:0000313" key="2">
    <source>
        <dbReference type="Proteomes" id="UP001262754"/>
    </source>
</evidence>
<dbReference type="RefSeq" id="WP_310029843.1">
    <property type="nucleotide sequence ID" value="NZ_JAVDRL010000003.1"/>
</dbReference>